<sequence>MFEVALTATARQAANECPAQNSLEAPFAVEDGAVTWELTTSADRLSALDDTLEENAIAYRLERGYYDVPREATLTAVASHLEIDV</sequence>
<evidence type="ECO:0000313" key="2">
    <source>
        <dbReference type="Proteomes" id="UP000011531"/>
    </source>
</evidence>
<comment type="caution">
    <text evidence="1">The sequence shown here is derived from an EMBL/GenBank/DDBJ whole genome shotgun (WGS) entry which is preliminary data.</text>
</comment>
<protein>
    <submittedName>
        <fullName evidence="1">Bacterio-opsin activator HTH domain-containing protein</fullName>
    </submittedName>
</protein>
<dbReference type="RefSeq" id="WP_008419689.1">
    <property type="nucleotide sequence ID" value="NZ_AOIA01000017.1"/>
</dbReference>
<gene>
    <name evidence="1" type="ORF">C492_01079</name>
</gene>
<dbReference type="Proteomes" id="UP000011531">
    <property type="component" value="Unassembled WGS sequence"/>
</dbReference>
<proteinExistence type="predicted"/>
<reference evidence="1 2" key="1">
    <citation type="journal article" date="2014" name="PLoS Genet.">
        <title>Phylogenetically driven sequencing of extremely halophilic archaea reveals strategies for static and dynamic osmo-response.</title>
        <authorList>
            <person name="Becker E.A."/>
            <person name="Seitzer P.M."/>
            <person name="Tritt A."/>
            <person name="Larsen D."/>
            <person name="Krusor M."/>
            <person name="Yao A.I."/>
            <person name="Wu D."/>
            <person name="Madern D."/>
            <person name="Eisen J.A."/>
            <person name="Darling A.E."/>
            <person name="Facciotti M.T."/>
        </authorList>
    </citation>
    <scope>NUCLEOTIDE SEQUENCE [LARGE SCALE GENOMIC DNA]</scope>
    <source>
        <strain evidence="1 2">DSM 18795</strain>
    </source>
</reference>
<evidence type="ECO:0000313" key="1">
    <source>
        <dbReference type="EMBL" id="ELY66474.1"/>
    </source>
</evidence>
<name>L9XXB7_9EURY</name>
<keyword evidence="2" id="KW-1185">Reference proteome</keyword>
<organism evidence="1 2">
    <name type="scientific">Natronococcus jeotgali DSM 18795</name>
    <dbReference type="NCBI Taxonomy" id="1227498"/>
    <lineage>
        <taxon>Archaea</taxon>
        <taxon>Methanobacteriati</taxon>
        <taxon>Methanobacteriota</taxon>
        <taxon>Stenosarchaea group</taxon>
        <taxon>Halobacteria</taxon>
        <taxon>Halobacteriales</taxon>
        <taxon>Natrialbaceae</taxon>
        <taxon>Natronococcus</taxon>
    </lineage>
</organism>
<accession>L9XXB7</accession>
<dbReference type="AlphaFoldDB" id="L9XXB7"/>
<dbReference type="EMBL" id="AOIA01000017">
    <property type="protein sequence ID" value="ELY66474.1"/>
    <property type="molecule type" value="Genomic_DNA"/>
</dbReference>